<gene>
    <name evidence="12 13" type="primary">taf5l</name>
</gene>
<name>A0A6P3VM24_CLUHA</name>
<dbReference type="Gene3D" id="1.25.40.500">
    <property type="entry name" value="TFIID subunit TAF5, NTD2 domain"/>
    <property type="match status" value="1"/>
</dbReference>
<evidence type="ECO:0000256" key="5">
    <source>
        <dbReference type="ARBA" id="ARBA00023015"/>
    </source>
</evidence>
<dbReference type="Pfam" id="PF00400">
    <property type="entry name" value="WD40"/>
    <property type="match status" value="5"/>
</dbReference>
<dbReference type="InterPro" id="IPR037264">
    <property type="entry name" value="TFIID_NTD2_sf"/>
</dbReference>
<dbReference type="RefSeq" id="XP_042559392.1">
    <property type="nucleotide sequence ID" value="XM_042703458.1"/>
</dbReference>
<feature type="region of interest" description="Disordered" evidence="9">
    <location>
        <begin position="207"/>
        <end position="258"/>
    </location>
</feature>
<feature type="repeat" description="WD" evidence="8">
    <location>
        <begin position="410"/>
        <end position="441"/>
    </location>
</feature>
<feature type="repeat" description="WD" evidence="8">
    <location>
        <begin position="536"/>
        <end position="577"/>
    </location>
</feature>
<dbReference type="InterPro" id="IPR019775">
    <property type="entry name" value="WD40_repeat_CS"/>
</dbReference>
<dbReference type="GeneID" id="105893839"/>
<dbReference type="PANTHER" id="PTHR19879:SF6">
    <property type="entry name" value="TAF5-LIKE RNA POLYMERASE II P300_CBP-ASSOCIATED FACTOR-ASSOCIATED FACTOR 65 KDA SUBUNIT 5L"/>
    <property type="match status" value="1"/>
</dbReference>
<feature type="repeat" description="WD" evidence="8">
    <location>
        <begin position="364"/>
        <end position="403"/>
    </location>
</feature>
<evidence type="ECO:0000313" key="13">
    <source>
        <dbReference type="RefSeq" id="XP_042559392.1"/>
    </source>
</evidence>
<dbReference type="PROSITE" id="PS00678">
    <property type="entry name" value="WD_REPEATS_1"/>
    <property type="match status" value="3"/>
</dbReference>
<dbReference type="KEGG" id="char:105893839"/>
<keyword evidence="6" id="KW-0804">Transcription</keyword>
<dbReference type="InterPro" id="IPR020472">
    <property type="entry name" value="WD40_PAC1"/>
</dbReference>
<dbReference type="SUPFAM" id="SSF50978">
    <property type="entry name" value="WD40 repeat-like"/>
    <property type="match status" value="1"/>
</dbReference>
<dbReference type="InterPro" id="IPR001680">
    <property type="entry name" value="WD40_rpt"/>
</dbReference>
<comment type="similarity">
    <text evidence="2">Belongs to the WD repeat TAF5 family.</text>
</comment>
<evidence type="ECO:0000256" key="8">
    <source>
        <dbReference type="PROSITE-ProRule" id="PRU00221"/>
    </source>
</evidence>
<dbReference type="RefSeq" id="XP_012675760.2">
    <property type="nucleotide sequence ID" value="XM_012820306.3"/>
</dbReference>
<dbReference type="PROSITE" id="PS50082">
    <property type="entry name" value="WD_REPEATS_2"/>
    <property type="match status" value="5"/>
</dbReference>
<dbReference type="InterPro" id="IPR015943">
    <property type="entry name" value="WD40/YVTN_repeat-like_dom_sf"/>
</dbReference>
<dbReference type="GO" id="GO:0003713">
    <property type="term" value="F:transcription coactivator activity"/>
    <property type="evidence" value="ECO:0007669"/>
    <property type="project" value="TreeGrafter"/>
</dbReference>
<evidence type="ECO:0000256" key="7">
    <source>
        <dbReference type="ARBA" id="ARBA00023242"/>
    </source>
</evidence>
<dbReference type="GO" id="GO:0005634">
    <property type="term" value="C:nucleus"/>
    <property type="evidence" value="ECO:0007669"/>
    <property type="project" value="UniProtKB-SubCell"/>
</dbReference>
<feature type="repeat" description="WD" evidence="8">
    <location>
        <begin position="452"/>
        <end position="493"/>
    </location>
</feature>
<organism evidence="11 12">
    <name type="scientific">Clupea harengus</name>
    <name type="common">Atlantic herring</name>
    <dbReference type="NCBI Taxonomy" id="7950"/>
    <lineage>
        <taxon>Eukaryota</taxon>
        <taxon>Metazoa</taxon>
        <taxon>Chordata</taxon>
        <taxon>Craniata</taxon>
        <taxon>Vertebrata</taxon>
        <taxon>Euteleostomi</taxon>
        <taxon>Actinopterygii</taxon>
        <taxon>Neopterygii</taxon>
        <taxon>Teleostei</taxon>
        <taxon>Clupei</taxon>
        <taxon>Clupeiformes</taxon>
        <taxon>Clupeoidei</taxon>
        <taxon>Clupeidae</taxon>
        <taxon>Clupea</taxon>
    </lineage>
</organism>
<feature type="repeat" description="WD" evidence="8">
    <location>
        <begin position="494"/>
        <end position="535"/>
    </location>
</feature>
<dbReference type="Gene3D" id="2.130.10.10">
    <property type="entry name" value="YVTN repeat-like/Quinoprotein amine dehydrogenase"/>
    <property type="match status" value="2"/>
</dbReference>
<dbReference type="SUPFAM" id="SSF160897">
    <property type="entry name" value="Taf5 N-terminal domain-like"/>
    <property type="match status" value="1"/>
</dbReference>
<dbReference type="GO" id="GO:0016251">
    <property type="term" value="F:RNA polymerase II general transcription initiation factor activity"/>
    <property type="evidence" value="ECO:0007669"/>
    <property type="project" value="TreeGrafter"/>
</dbReference>
<evidence type="ECO:0000256" key="1">
    <source>
        <dbReference type="ARBA" id="ARBA00004123"/>
    </source>
</evidence>
<keyword evidence="11" id="KW-1185">Reference proteome</keyword>
<protein>
    <submittedName>
        <fullName evidence="12 13">TAF5-like RNA polymerase II p300/CBP-associated factor-associated factor 65 kDa subunit 5L</fullName>
    </submittedName>
</protein>
<dbReference type="CDD" id="cd08044">
    <property type="entry name" value="TAF5_NTD2"/>
    <property type="match status" value="1"/>
</dbReference>
<evidence type="ECO:0000256" key="9">
    <source>
        <dbReference type="SAM" id="MobiDB-lite"/>
    </source>
</evidence>
<dbReference type="Pfam" id="PF04494">
    <property type="entry name" value="TFIID_NTD2"/>
    <property type="match status" value="1"/>
</dbReference>
<dbReference type="PANTHER" id="PTHR19879">
    <property type="entry name" value="TRANSCRIPTION INITIATION FACTOR TFIID"/>
    <property type="match status" value="1"/>
</dbReference>
<dbReference type="InterPro" id="IPR036322">
    <property type="entry name" value="WD40_repeat_dom_sf"/>
</dbReference>
<reference evidence="12 13" key="1">
    <citation type="submission" date="2025-04" db="UniProtKB">
        <authorList>
            <consortium name="RefSeq"/>
        </authorList>
    </citation>
    <scope>IDENTIFICATION</scope>
</reference>
<dbReference type="GeneTree" id="ENSGT00940000153342"/>
<dbReference type="CDD" id="cd00200">
    <property type="entry name" value="WD40"/>
    <property type="match status" value="1"/>
</dbReference>
<evidence type="ECO:0000256" key="4">
    <source>
        <dbReference type="ARBA" id="ARBA00022737"/>
    </source>
</evidence>
<proteinExistence type="inferred from homology"/>
<feature type="domain" description="TFIID subunit TAF5 NTD2" evidence="10">
    <location>
        <begin position="64"/>
        <end position="194"/>
    </location>
</feature>
<keyword evidence="3 8" id="KW-0853">WD repeat</keyword>
<dbReference type="PRINTS" id="PR00320">
    <property type="entry name" value="GPROTEINBRPT"/>
</dbReference>
<evidence type="ECO:0000256" key="3">
    <source>
        <dbReference type="ARBA" id="ARBA00022574"/>
    </source>
</evidence>
<dbReference type="CTD" id="27097"/>
<sequence length="644" mass="69408">MKRVRTEQIQYAVTQYLKRRQYVDSEGNLKIAKLSQTAEEMAASLTVQTESSCANIVSAAPCQADVHQYETQFSRLRTFLLEAEVPWGQEVGCVLYPLFLYLYLDMVRCGLRPAADGFYGRFHGPFLQDTEQRVTVELLKGVQTAQDVAANPKLCALLEHKYVVHLSDAAYSYLLRYLQSDDNGALCRVLSTHLQLEVTPTPRTHYQLYGNTPGNNNNNNNTTTTTTTTTTTNNTSASNTSGPTPDNVPDGSEDKTGVPQNEAALEALQEAIRRVRDAPPSLTTVCFYAFQHTDQQLNAAEVSGDSRLLAAAFDSSAVKLWSLRARKLKAGPHRADVSKVRLACDLLEEEADDEEALGSEMRTLRGHCGPVYRAAFLTDGRGQGQSLLSCSEDATVRLWDLSSFTCAALYRGHAYPVWDVSVSPCGLYFASGSQDRTARLWTPSRTYPLRLYAGHLSDVDCVRFHPNSGYLASGSADKTVRLWSAQQGASVRLFTGHRGPVLALAFSPDGRYLASGGEDQRLKLWDLTSGGLLKDLRGHTDAITGLSFSPDSSLVASSSLDNSVRVWDIRNSSAAGGGGGAAGATATTGGGSGAAAAAAAVAADGSSSELVGLYTGNTSSILNVQFMACNLLMVTGTAQEKQEL</sequence>
<dbReference type="OrthoDB" id="10266330at2759"/>
<evidence type="ECO:0000259" key="10">
    <source>
        <dbReference type="Pfam" id="PF04494"/>
    </source>
</evidence>
<evidence type="ECO:0000256" key="6">
    <source>
        <dbReference type="ARBA" id="ARBA00023163"/>
    </source>
</evidence>
<dbReference type="FunFam" id="2.130.10.10:FF:000202">
    <property type="entry name" value="TAF5-like RNA polymerase II p300/CBP-associated factor-associated factor 65 kDa subunit 5L"/>
    <property type="match status" value="1"/>
</dbReference>
<accession>A0A6P3VM24</accession>
<evidence type="ECO:0000313" key="11">
    <source>
        <dbReference type="Proteomes" id="UP000515152"/>
    </source>
</evidence>
<dbReference type="GO" id="GO:0000123">
    <property type="term" value="C:histone acetyltransferase complex"/>
    <property type="evidence" value="ECO:0007669"/>
    <property type="project" value="TreeGrafter"/>
</dbReference>
<evidence type="ECO:0000256" key="2">
    <source>
        <dbReference type="ARBA" id="ARBA00009435"/>
    </source>
</evidence>
<evidence type="ECO:0000313" key="12">
    <source>
        <dbReference type="RefSeq" id="XP_012675760.2"/>
    </source>
</evidence>
<dbReference type="InterPro" id="IPR007582">
    <property type="entry name" value="TFIID_NTD2"/>
</dbReference>
<dbReference type="AlphaFoldDB" id="A0A6P3VM24"/>
<feature type="compositionally biased region" description="Low complexity" evidence="9">
    <location>
        <begin position="210"/>
        <end position="245"/>
    </location>
</feature>
<keyword evidence="7" id="KW-0539">Nucleus</keyword>
<dbReference type="Proteomes" id="UP000515152">
    <property type="component" value="Chromosome 24"/>
</dbReference>
<dbReference type="PROSITE" id="PS50294">
    <property type="entry name" value="WD_REPEATS_REGION"/>
    <property type="match status" value="5"/>
</dbReference>
<keyword evidence="4" id="KW-0677">Repeat</keyword>
<keyword evidence="5" id="KW-0805">Transcription regulation</keyword>
<dbReference type="SMART" id="SM00320">
    <property type="entry name" value="WD40"/>
    <property type="match status" value="6"/>
</dbReference>
<comment type="subcellular location">
    <subcellularLocation>
        <location evidence="1">Nucleus</location>
    </subcellularLocation>
</comment>